<comment type="caution">
    <text evidence="2">The sequence shown here is derived from an EMBL/GenBank/DDBJ whole genome shotgun (WGS) entry which is preliminary data.</text>
</comment>
<accession>A0A8S0SX61</accession>
<keyword evidence="3" id="KW-1185">Reference proteome</keyword>
<reference evidence="2 3" key="1">
    <citation type="submission" date="2019-12" db="EMBL/GenBank/DDBJ databases">
        <authorList>
            <person name="Alioto T."/>
            <person name="Alioto T."/>
            <person name="Gomez Garrido J."/>
        </authorList>
    </citation>
    <scope>NUCLEOTIDE SEQUENCE [LARGE SCALE GENOMIC DNA]</scope>
</reference>
<dbReference type="AlphaFoldDB" id="A0A8S0SX61"/>
<dbReference type="Gramene" id="OE9A026758T1">
    <property type="protein sequence ID" value="OE9A026758C1"/>
    <property type="gene ID" value="OE9A026758"/>
</dbReference>
<dbReference type="Proteomes" id="UP000594638">
    <property type="component" value="Unassembled WGS sequence"/>
</dbReference>
<feature type="region of interest" description="Disordered" evidence="1">
    <location>
        <begin position="60"/>
        <end position="116"/>
    </location>
</feature>
<evidence type="ECO:0000313" key="3">
    <source>
        <dbReference type="Proteomes" id="UP000594638"/>
    </source>
</evidence>
<name>A0A8S0SX61_OLEEU</name>
<protein>
    <submittedName>
        <fullName evidence="2">Uncharacterized protein</fullName>
    </submittedName>
</protein>
<evidence type="ECO:0000256" key="1">
    <source>
        <dbReference type="SAM" id="MobiDB-lite"/>
    </source>
</evidence>
<feature type="compositionally biased region" description="Polar residues" evidence="1">
    <location>
        <begin position="29"/>
        <end position="44"/>
    </location>
</feature>
<feature type="compositionally biased region" description="Basic residues" evidence="1">
    <location>
        <begin position="71"/>
        <end position="92"/>
    </location>
</feature>
<sequence>MTATAITITITATTSTEHSRQQSHHHLMTTYQHHNTPPSTPSQIQSHLYKTATNKTITAIADSQPPIAPSPHKHHHQHSNRHKSSPHKHHHSTGVFTEPNSAAHITIAASPTPSSS</sequence>
<organism evidence="2 3">
    <name type="scientific">Olea europaea subsp. europaea</name>
    <dbReference type="NCBI Taxonomy" id="158383"/>
    <lineage>
        <taxon>Eukaryota</taxon>
        <taxon>Viridiplantae</taxon>
        <taxon>Streptophyta</taxon>
        <taxon>Embryophyta</taxon>
        <taxon>Tracheophyta</taxon>
        <taxon>Spermatophyta</taxon>
        <taxon>Magnoliopsida</taxon>
        <taxon>eudicotyledons</taxon>
        <taxon>Gunneridae</taxon>
        <taxon>Pentapetalae</taxon>
        <taxon>asterids</taxon>
        <taxon>lamiids</taxon>
        <taxon>Lamiales</taxon>
        <taxon>Oleaceae</taxon>
        <taxon>Oleeae</taxon>
        <taxon>Olea</taxon>
    </lineage>
</organism>
<evidence type="ECO:0000313" key="2">
    <source>
        <dbReference type="EMBL" id="CAA2996754.1"/>
    </source>
</evidence>
<gene>
    <name evidence="2" type="ORF">OLEA9_A026758</name>
</gene>
<proteinExistence type="predicted"/>
<dbReference type="EMBL" id="CACTIH010005533">
    <property type="protein sequence ID" value="CAA2996754.1"/>
    <property type="molecule type" value="Genomic_DNA"/>
</dbReference>
<feature type="region of interest" description="Disordered" evidence="1">
    <location>
        <begin position="13"/>
        <end position="44"/>
    </location>
</feature>